<protein>
    <recommendedName>
        <fullName evidence="3">NF-kappa-B-activating protein C-terminal domain-containing protein</fullName>
    </recommendedName>
</protein>
<feature type="compositionally biased region" description="Basic and acidic residues" evidence="2">
    <location>
        <begin position="268"/>
        <end position="279"/>
    </location>
</feature>
<feature type="compositionally biased region" description="Basic and acidic residues" evidence="2">
    <location>
        <begin position="164"/>
        <end position="181"/>
    </location>
</feature>
<evidence type="ECO:0000256" key="2">
    <source>
        <dbReference type="SAM" id="MobiDB-lite"/>
    </source>
</evidence>
<dbReference type="EMBL" id="JBEDNZ010000010">
    <property type="protein sequence ID" value="KAL0832424.1"/>
    <property type="molecule type" value="Genomic_DNA"/>
</dbReference>
<proteinExistence type="inferred from homology"/>
<reference evidence="4 5" key="1">
    <citation type="submission" date="2024-06" db="EMBL/GenBank/DDBJ databases">
        <title>A chromosome-level genome assembly of beet webworm, Loxostege sticticalis.</title>
        <authorList>
            <person name="Zhang Y."/>
        </authorList>
    </citation>
    <scope>NUCLEOTIDE SEQUENCE [LARGE SCALE GENOMIC DNA]</scope>
    <source>
        <strain evidence="4">AQ028</strain>
        <tissue evidence="4">Male pupae</tissue>
    </source>
</reference>
<comment type="similarity">
    <text evidence="1">Belongs to the NKAP family.</text>
</comment>
<dbReference type="EMBL" id="JBEDNZ010000010">
    <property type="protein sequence ID" value="KAL0832425.1"/>
    <property type="molecule type" value="Genomic_DNA"/>
</dbReference>
<dbReference type="Pfam" id="PF06047">
    <property type="entry name" value="Nkap_C"/>
    <property type="match status" value="1"/>
</dbReference>
<evidence type="ECO:0000313" key="5">
    <source>
        <dbReference type="Proteomes" id="UP001549921"/>
    </source>
</evidence>
<dbReference type="PANTHER" id="PTHR13087:SF0">
    <property type="entry name" value="NFKB ACTIVATING PROTEIN LIKE"/>
    <property type="match status" value="1"/>
</dbReference>
<dbReference type="Proteomes" id="UP001549921">
    <property type="component" value="Unassembled WGS sequence"/>
</dbReference>
<evidence type="ECO:0000313" key="4">
    <source>
        <dbReference type="EMBL" id="KAL0832425.1"/>
    </source>
</evidence>
<evidence type="ECO:0000256" key="1">
    <source>
        <dbReference type="ARBA" id="ARBA00009313"/>
    </source>
</evidence>
<feature type="compositionally biased region" description="Gly residues" evidence="2">
    <location>
        <begin position="143"/>
        <end position="158"/>
    </location>
</feature>
<feature type="compositionally biased region" description="Basic residues" evidence="2">
    <location>
        <begin position="230"/>
        <end position="253"/>
    </location>
</feature>
<dbReference type="AlphaFoldDB" id="A0ABD0T334"/>
<feature type="region of interest" description="Disordered" evidence="2">
    <location>
        <begin position="1"/>
        <end position="308"/>
    </location>
</feature>
<dbReference type="InterPro" id="IPR009269">
    <property type="entry name" value="NKAP_C"/>
</dbReference>
<dbReference type="PANTHER" id="PTHR13087">
    <property type="entry name" value="NF-KAPPA B ACTIVATING PROTEIN"/>
    <property type="match status" value="1"/>
</dbReference>
<evidence type="ECO:0000259" key="3">
    <source>
        <dbReference type="Pfam" id="PF06047"/>
    </source>
</evidence>
<feature type="compositionally biased region" description="Basic and acidic residues" evidence="2">
    <location>
        <begin position="42"/>
        <end position="134"/>
    </location>
</feature>
<accession>A0ABD0T334</accession>
<dbReference type="InterPro" id="IPR040466">
    <property type="entry name" value="NKAP"/>
</dbReference>
<feature type="compositionally biased region" description="Basic and acidic residues" evidence="2">
    <location>
        <begin position="25"/>
        <end position="35"/>
    </location>
</feature>
<comment type="caution">
    <text evidence="4">The sequence shown here is derived from an EMBL/GenBank/DDBJ whole genome shotgun (WGS) entry which is preliminary data.</text>
</comment>
<gene>
    <name evidence="4" type="ORF">ABMA28_000660</name>
</gene>
<name>A0ABD0T334_LOXSC</name>
<feature type="compositionally biased region" description="Basic residues" evidence="2">
    <location>
        <begin position="213"/>
        <end position="222"/>
    </location>
</feature>
<feature type="domain" description="NF-kappa-B-activating protein C-terminal" evidence="3">
    <location>
        <begin position="312"/>
        <end position="411"/>
    </location>
</feature>
<organism evidence="4 5">
    <name type="scientific">Loxostege sticticalis</name>
    <name type="common">Beet webworm moth</name>
    <dbReference type="NCBI Taxonomy" id="481309"/>
    <lineage>
        <taxon>Eukaryota</taxon>
        <taxon>Metazoa</taxon>
        <taxon>Ecdysozoa</taxon>
        <taxon>Arthropoda</taxon>
        <taxon>Hexapoda</taxon>
        <taxon>Insecta</taxon>
        <taxon>Pterygota</taxon>
        <taxon>Neoptera</taxon>
        <taxon>Endopterygota</taxon>
        <taxon>Lepidoptera</taxon>
        <taxon>Glossata</taxon>
        <taxon>Ditrysia</taxon>
        <taxon>Pyraloidea</taxon>
        <taxon>Crambidae</taxon>
        <taxon>Pyraustinae</taxon>
        <taxon>Loxostege</taxon>
    </lineage>
</organism>
<feature type="compositionally biased region" description="Basic residues" evidence="2">
    <location>
        <begin position="9"/>
        <end position="24"/>
    </location>
</feature>
<sequence length="420" mass="48536">MTGDDERGRRRSSDRHRSHSRDRHRSSERDRPERRERHKEHDRRDRPRGSSKERDRTRDRSRDRERNRDQSRDRERTRDRSRDRERTREHSRDRERPREHSRDRARPREQSRDREKPRDRSRDRGRTHDRDRGAGRGSFKEFNGGGLGGGLGSGGGPGPKSRYKPQEEEFLDARREERERIGQIGVSSVWGKSPVRPDSEEEPTEKESGSKGKEKKKSKKSKDKLDTKTKLKKLKKKLKKVKKARKKAKKKSKGSSSDSSSSSEEEIWVEKGKEHEVEIASKSSKSSKKQDEELASEAFGPTPRVGPALGHKDFGRALLPGEGAAMAAFVAEGKRIPRRGEIGLTSDEIASYESVGYVMSGSRHRRMEAVRIRKENQIYSADEKRALAAFSKEERAKRENAILSQFRDVLQARTQRRGDT</sequence>